<comment type="pathway">
    <text evidence="1">Cofactor biosynthesis; riboflavin biosynthesis.</text>
</comment>
<keyword evidence="3" id="KW-0479">Metal-binding</keyword>
<dbReference type="SUPFAM" id="SSF142695">
    <property type="entry name" value="RibA-like"/>
    <property type="match status" value="1"/>
</dbReference>
<dbReference type="InterPro" id="IPR036144">
    <property type="entry name" value="RibA-like_sf"/>
</dbReference>
<dbReference type="GO" id="GO:0005829">
    <property type="term" value="C:cytosol"/>
    <property type="evidence" value="ECO:0007669"/>
    <property type="project" value="TreeGrafter"/>
</dbReference>
<dbReference type="PANTHER" id="PTHR21327:SF18">
    <property type="entry name" value="3,4-DIHYDROXY-2-BUTANONE 4-PHOSPHATE SYNTHASE"/>
    <property type="match status" value="1"/>
</dbReference>
<dbReference type="GO" id="GO:0046872">
    <property type="term" value="F:metal ion binding"/>
    <property type="evidence" value="ECO:0007669"/>
    <property type="project" value="UniProtKB-KW"/>
</dbReference>
<dbReference type="Proteomes" id="UP000298246">
    <property type="component" value="Unassembled WGS sequence"/>
</dbReference>
<dbReference type="RefSeq" id="WP_134749122.1">
    <property type="nucleotide sequence ID" value="NZ_MYFO02000004.1"/>
</dbReference>
<evidence type="ECO:0000256" key="3">
    <source>
        <dbReference type="ARBA" id="ARBA00022723"/>
    </source>
</evidence>
<dbReference type="AlphaFoldDB" id="A0A4Y8QAB1"/>
<dbReference type="PANTHER" id="PTHR21327">
    <property type="entry name" value="GTP CYCLOHYDROLASE II-RELATED"/>
    <property type="match status" value="1"/>
</dbReference>
<keyword evidence="6" id="KW-1185">Reference proteome</keyword>
<comment type="caution">
    <text evidence="5">The sequence shown here is derived from an EMBL/GenBank/DDBJ whole genome shotgun (WGS) entry which is preliminary data.</text>
</comment>
<dbReference type="EMBL" id="MYFO01000002">
    <property type="protein sequence ID" value="TFE91219.1"/>
    <property type="molecule type" value="Genomic_DNA"/>
</dbReference>
<evidence type="ECO:0000256" key="2">
    <source>
        <dbReference type="ARBA" id="ARBA00022619"/>
    </source>
</evidence>
<dbReference type="GO" id="GO:0008686">
    <property type="term" value="F:3,4-dihydroxy-2-butanone-4-phosphate synthase activity"/>
    <property type="evidence" value="ECO:0007669"/>
    <property type="project" value="TreeGrafter"/>
</dbReference>
<dbReference type="Pfam" id="PF00925">
    <property type="entry name" value="GTP_cyclohydro2"/>
    <property type="match status" value="1"/>
</dbReference>
<dbReference type="Gene3D" id="3.40.50.10990">
    <property type="entry name" value="GTP cyclohydrolase II"/>
    <property type="match status" value="1"/>
</dbReference>
<keyword evidence="2" id="KW-0686">Riboflavin biosynthesis</keyword>
<sequence>MREIYTGGMAVSNDHLRITNVAKGILNTSYGAFSLYCFSMINDFEHQGRVTEHLALVKGEDKGWVGPVYYRLNSSCITSEVFGCERCDCKWQLDKAIEYIAEKGRGIITYHTSHEGRGFGLAAKLESYNLMDLGIRSSESYIQLGLGTEDRRDFRVGSKILQYFGVNEVILLGNNKKKLDALENAGISVVQRKSLIYDGNQEKVKMYLRHKAHDPEQDLLKVIGGGSY</sequence>
<dbReference type="GO" id="GO:0009231">
    <property type="term" value="P:riboflavin biosynthetic process"/>
    <property type="evidence" value="ECO:0007669"/>
    <property type="project" value="UniProtKB-UniPathway"/>
</dbReference>
<evidence type="ECO:0000313" key="6">
    <source>
        <dbReference type="Proteomes" id="UP000298246"/>
    </source>
</evidence>
<dbReference type="UniPathway" id="UPA00275"/>
<reference evidence="5 6" key="1">
    <citation type="submission" date="2017-03" db="EMBL/GenBank/DDBJ databases">
        <title>Isolation of Levoglucosan Utilizing Bacteria.</title>
        <authorList>
            <person name="Arya A.S."/>
        </authorList>
    </citation>
    <scope>NUCLEOTIDE SEQUENCE [LARGE SCALE GENOMIC DNA]</scope>
    <source>
        <strain evidence="5 6">MEC069</strain>
    </source>
</reference>
<gene>
    <name evidence="5" type="ORF">B5M42_01885</name>
</gene>
<feature type="domain" description="GTP cyclohydrolase II" evidence="4">
    <location>
        <begin position="25"/>
        <end position="192"/>
    </location>
</feature>
<proteinExistence type="predicted"/>
<protein>
    <recommendedName>
        <fullName evidence="4">GTP cyclohydrolase II domain-containing protein</fullName>
    </recommendedName>
</protein>
<dbReference type="InterPro" id="IPR032677">
    <property type="entry name" value="GTP_cyclohydro_II"/>
</dbReference>
<dbReference type="OrthoDB" id="2585820at2"/>
<evidence type="ECO:0000256" key="1">
    <source>
        <dbReference type="ARBA" id="ARBA00005104"/>
    </source>
</evidence>
<evidence type="ECO:0000313" key="5">
    <source>
        <dbReference type="EMBL" id="TFE91219.1"/>
    </source>
</evidence>
<organism evidence="5 6">
    <name type="scientific">Paenibacillus athensensis</name>
    <dbReference type="NCBI Taxonomy" id="1967502"/>
    <lineage>
        <taxon>Bacteria</taxon>
        <taxon>Bacillati</taxon>
        <taxon>Bacillota</taxon>
        <taxon>Bacilli</taxon>
        <taxon>Bacillales</taxon>
        <taxon>Paenibacillaceae</taxon>
        <taxon>Paenibacillus</taxon>
    </lineage>
</organism>
<evidence type="ECO:0000259" key="4">
    <source>
        <dbReference type="Pfam" id="PF00925"/>
    </source>
</evidence>
<accession>A0A4Y8QAB1</accession>
<name>A0A4Y8QAB1_9BACL</name>